<sequence>MLQIRLPHLKSPQANLDDSRHTKAIFMSPQLDHLNMSVLPSQIIEKAIQFLSHLDQTASSSTNILSPLINYYDTCNHSGSDTSHIIPIIARVTWKYIFHSRLDISSVIYHCEWLKRFTIDVGDHMKFSDWAMAMNATSTGSDTDEHNDLVVSKSFLGLVGAYLGKFMSITNVQISGERVKEVEDGINKLLELAFQDRMSREFTRRFSGLYPYIGEYVSQRQDSVPCKVMHQIINELSMTIEEAFKIVLQTLDHGITTHLDFRLVDKLRVAIETIHQNDLEVILQAFNKLICKTSLVMTLNYLNYILSYKLSNRNPNLVLPVTITRQFECFVLPPISKLEVQDPKEEIEKVFEQMYESEIPENLSVIQFRTLQLLARFLPQEAPTIEHTSQVKIASLTSKIVEQFNGMVISSLISALLVDSNNKYKQEVVFSTFHTLLSVKYTTKSNKIWITLINAVNDICYADLRYIPNFITLFEYLMKKDATIVDDELISGGLTFFIDTFDPEYKWFSKRETPVQLNYEIKMEDYKFLYGDAPTTPVKQGRQQSIHVDQFK</sequence>
<name>G3AV94_SPAPN</name>
<evidence type="ECO:0000313" key="2">
    <source>
        <dbReference type="Proteomes" id="UP000000709"/>
    </source>
</evidence>
<organism evidence="2">
    <name type="scientific">Spathaspora passalidarum (strain NRRL Y-27907 / 11-Y1)</name>
    <dbReference type="NCBI Taxonomy" id="619300"/>
    <lineage>
        <taxon>Eukaryota</taxon>
        <taxon>Fungi</taxon>
        <taxon>Dikarya</taxon>
        <taxon>Ascomycota</taxon>
        <taxon>Saccharomycotina</taxon>
        <taxon>Pichiomycetes</taxon>
        <taxon>Debaryomycetaceae</taxon>
        <taxon>Spathaspora</taxon>
    </lineage>
</organism>
<dbReference type="EMBL" id="GL996506">
    <property type="protein sequence ID" value="EGW29897.1"/>
    <property type="molecule type" value="Genomic_DNA"/>
</dbReference>
<evidence type="ECO:0000313" key="1">
    <source>
        <dbReference type="EMBL" id="EGW29897.1"/>
    </source>
</evidence>
<dbReference type="HOGENOM" id="CLU_525786_0_0_1"/>
<dbReference type="InParanoid" id="G3AV94"/>
<accession>G3AV94</accession>
<proteinExistence type="predicted"/>
<dbReference type="eggNOG" id="ENOG502RQ2Q">
    <property type="taxonomic scope" value="Eukaryota"/>
</dbReference>
<protein>
    <submittedName>
        <fullName evidence="1">Uncharacterized protein</fullName>
    </submittedName>
</protein>
<dbReference type="OrthoDB" id="4022079at2759"/>
<dbReference type="KEGG" id="spaa:SPAPADRAFT_52750"/>
<reference evidence="1 2" key="1">
    <citation type="journal article" date="2011" name="Proc. Natl. Acad. Sci. U.S.A.">
        <title>Comparative genomics of xylose-fermenting fungi for enhanced biofuel production.</title>
        <authorList>
            <person name="Wohlbach D.J."/>
            <person name="Kuo A."/>
            <person name="Sato T.K."/>
            <person name="Potts K.M."/>
            <person name="Salamov A.A."/>
            <person name="LaButti K.M."/>
            <person name="Sun H."/>
            <person name="Clum A."/>
            <person name="Pangilinan J.L."/>
            <person name="Lindquist E.A."/>
            <person name="Lucas S."/>
            <person name="Lapidus A."/>
            <person name="Jin M."/>
            <person name="Gunawan C."/>
            <person name="Balan V."/>
            <person name="Dale B.E."/>
            <person name="Jeffries T.W."/>
            <person name="Zinkel R."/>
            <person name="Barry K.W."/>
            <person name="Grigoriev I.V."/>
            <person name="Gasch A.P."/>
        </authorList>
    </citation>
    <scope>NUCLEOTIDE SEQUENCE [LARGE SCALE GENOMIC DNA]</scope>
    <source>
        <strain evidence="2">NRRL Y-27907 / 11-Y1</strain>
    </source>
</reference>
<dbReference type="Proteomes" id="UP000000709">
    <property type="component" value="Unassembled WGS sequence"/>
</dbReference>
<gene>
    <name evidence="1" type="ORF">SPAPADRAFT_52750</name>
</gene>
<dbReference type="STRING" id="619300.G3AV94"/>
<dbReference type="GeneID" id="18871718"/>
<dbReference type="AlphaFoldDB" id="G3AV94"/>
<dbReference type="RefSeq" id="XP_007377663.1">
    <property type="nucleotide sequence ID" value="XM_007377601.1"/>
</dbReference>
<keyword evidence="2" id="KW-1185">Reference proteome</keyword>